<name>A0A1S5QIW7_9GOBI</name>
<accession>A0A1S5QIW7</accession>
<dbReference type="AlphaFoldDB" id="A0A1S5QIW7"/>
<reference evidence="16" key="1">
    <citation type="submission" date="2015-06" db="EMBL/GenBank/DDBJ databases">
        <authorList>
            <person name="Hoefler B.C."/>
            <person name="Straight P.D."/>
        </authorList>
    </citation>
    <scope>NUCLEOTIDE SEQUENCE</scope>
</reference>
<evidence type="ECO:0000256" key="9">
    <source>
        <dbReference type="ARBA" id="ARBA00022982"/>
    </source>
</evidence>
<keyword evidence="6 15" id="KW-0679">Respiratory chain</keyword>
<comment type="subcellular location">
    <subcellularLocation>
        <location evidence="1 15">Mitochondrion membrane</location>
        <topology evidence="1 15">Multi-pass membrane protein</topology>
    </subcellularLocation>
</comment>
<evidence type="ECO:0000256" key="8">
    <source>
        <dbReference type="ARBA" id="ARBA00022967"/>
    </source>
</evidence>
<geneLocation type="mitochondrion" evidence="16"/>
<gene>
    <name evidence="16" type="primary">ND6</name>
</gene>
<sequence length="174" mass="18476">MTYMMSIYMLGVIFGLMVVGSNPSPYFGALGLVVVSGMGCGVLMGHGAPFLSLVLFLIYLGGMLVVFAYSAALAAEPYPETLGSRKVLMILGLYTVGVVLGGICLWGGWTSEGLWVVYDEFMEFSLVRPDTGGVALMYSLGGQVLVLAGWVLLLTLFVVLELCRGGERGAIRAV</sequence>
<evidence type="ECO:0000256" key="14">
    <source>
        <dbReference type="ARBA" id="ARBA00049551"/>
    </source>
</evidence>
<evidence type="ECO:0000256" key="1">
    <source>
        <dbReference type="ARBA" id="ARBA00004225"/>
    </source>
</evidence>
<proteinExistence type="inferred from homology"/>
<organism evidence="16">
    <name type="scientific">Pandaka pygmaea</name>
    <name type="common">dwarf pygmy goby</name>
    <dbReference type="NCBI Taxonomy" id="1480109"/>
    <lineage>
        <taxon>Eukaryota</taxon>
        <taxon>Metazoa</taxon>
        <taxon>Chordata</taxon>
        <taxon>Craniata</taxon>
        <taxon>Vertebrata</taxon>
        <taxon>Euteleostomi</taxon>
        <taxon>Actinopterygii</taxon>
        <taxon>Neopterygii</taxon>
        <taxon>Teleostei</taxon>
        <taxon>Neoteleostei</taxon>
        <taxon>Acanthomorphata</taxon>
        <taxon>Gobiaria</taxon>
        <taxon>Gobiiformes</taxon>
        <taxon>Gobioidei</taxon>
        <taxon>Gobiidae</taxon>
        <taxon>Gobionellinae</taxon>
        <taxon>Pandaka</taxon>
    </lineage>
</organism>
<dbReference type="EMBL" id="KT183034">
    <property type="protein sequence ID" value="AMB36494.1"/>
    <property type="molecule type" value="Genomic_DNA"/>
</dbReference>
<keyword evidence="12 15" id="KW-0496">Mitochondrion</keyword>
<dbReference type="InterPro" id="IPR001457">
    <property type="entry name" value="NADH_UbQ/plastoQ_OxRdtase_su6"/>
</dbReference>
<dbReference type="PANTHER" id="PTHR11435">
    <property type="entry name" value="NADH UBIQUINONE OXIDOREDUCTASE SUBUNIT ND6"/>
    <property type="match status" value="1"/>
</dbReference>
<evidence type="ECO:0000256" key="12">
    <source>
        <dbReference type="ARBA" id="ARBA00023128"/>
    </source>
</evidence>
<dbReference type="Gene3D" id="1.20.120.1200">
    <property type="entry name" value="NADH-ubiquinone/plastoquinone oxidoreductase chain 6, subunit NuoJ"/>
    <property type="match status" value="1"/>
</dbReference>
<dbReference type="InterPro" id="IPR042106">
    <property type="entry name" value="Nuo/plastoQ_OxRdtase_6_NuoJ"/>
</dbReference>
<dbReference type="EC" id="7.1.1.2" evidence="3 15"/>
<keyword evidence="5 15" id="KW-0813">Transport</keyword>
<evidence type="ECO:0000256" key="11">
    <source>
        <dbReference type="ARBA" id="ARBA00023027"/>
    </source>
</evidence>
<keyword evidence="8 15" id="KW-1278">Translocase</keyword>
<keyword evidence="7 15" id="KW-0812">Transmembrane</keyword>
<keyword evidence="11 15" id="KW-0520">NAD</keyword>
<comment type="catalytic activity">
    <reaction evidence="14 15">
        <text>a ubiquinone + NADH + 5 H(+)(in) = a ubiquinol + NAD(+) + 4 H(+)(out)</text>
        <dbReference type="Rhea" id="RHEA:29091"/>
        <dbReference type="Rhea" id="RHEA-COMP:9565"/>
        <dbReference type="Rhea" id="RHEA-COMP:9566"/>
        <dbReference type="ChEBI" id="CHEBI:15378"/>
        <dbReference type="ChEBI" id="CHEBI:16389"/>
        <dbReference type="ChEBI" id="CHEBI:17976"/>
        <dbReference type="ChEBI" id="CHEBI:57540"/>
        <dbReference type="ChEBI" id="CHEBI:57945"/>
        <dbReference type="EC" id="7.1.1.2"/>
    </reaction>
</comment>
<keyword evidence="15" id="KW-0830">Ubiquinone</keyword>
<comment type="function">
    <text evidence="15">Core subunit of the mitochondrial membrane respiratory chain NADH dehydrogenase (Complex I) which catalyzes electron transfer from NADH through the respiratory chain, using ubiquinone as an electron acceptor. Essential for the catalytic activity and assembly of complex I.</text>
</comment>
<protein>
    <recommendedName>
        <fullName evidence="4 15">NADH-ubiquinone oxidoreductase chain 6</fullName>
        <ecNumber evidence="3 15">7.1.1.2</ecNumber>
    </recommendedName>
</protein>
<evidence type="ECO:0000313" key="16">
    <source>
        <dbReference type="EMBL" id="AMB36494.1"/>
    </source>
</evidence>
<evidence type="ECO:0000256" key="15">
    <source>
        <dbReference type="RuleBase" id="RU004430"/>
    </source>
</evidence>
<dbReference type="GO" id="GO:0031966">
    <property type="term" value="C:mitochondrial membrane"/>
    <property type="evidence" value="ECO:0007669"/>
    <property type="project" value="UniProtKB-SubCell"/>
</dbReference>
<keyword evidence="13 15" id="KW-0472">Membrane</keyword>
<dbReference type="InterPro" id="IPR050269">
    <property type="entry name" value="ComplexI_Subunit6"/>
</dbReference>
<comment type="similarity">
    <text evidence="2 15">Belongs to the complex I subunit 6 family.</text>
</comment>
<evidence type="ECO:0000256" key="4">
    <source>
        <dbReference type="ARBA" id="ARBA00021095"/>
    </source>
</evidence>
<dbReference type="Pfam" id="PF00499">
    <property type="entry name" value="Oxidored_q3"/>
    <property type="match status" value="1"/>
</dbReference>
<evidence type="ECO:0000256" key="6">
    <source>
        <dbReference type="ARBA" id="ARBA00022660"/>
    </source>
</evidence>
<evidence type="ECO:0000256" key="5">
    <source>
        <dbReference type="ARBA" id="ARBA00022448"/>
    </source>
</evidence>
<keyword evidence="9 15" id="KW-0249">Electron transport</keyword>
<evidence type="ECO:0000256" key="3">
    <source>
        <dbReference type="ARBA" id="ARBA00012944"/>
    </source>
</evidence>
<evidence type="ECO:0000256" key="2">
    <source>
        <dbReference type="ARBA" id="ARBA00005698"/>
    </source>
</evidence>
<dbReference type="GO" id="GO:0008137">
    <property type="term" value="F:NADH dehydrogenase (ubiquinone) activity"/>
    <property type="evidence" value="ECO:0007669"/>
    <property type="project" value="UniProtKB-UniRule"/>
</dbReference>
<dbReference type="PANTHER" id="PTHR11435:SF1">
    <property type="entry name" value="NADH-UBIQUINONE OXIDOREDUCTASE CHAIN 6"/>
    <property type="match status" value="1"/>
</dbReference>
<evidence type="ECO:0000256" key="7">
    <source>
        <dbReference type="ARBA" id="ARBA00022692"/>
    </source>
</evidence>
<feature type="transmembrane region" description="Helical" evidence="15">
    <location>
        <begin position="135"/>
        <end position="160"/>
    </location>
</feature>
<keyword evidence="10 15" id="KW-1133">Transmembrane helix</keyword>
<evidence type="ECO:0000256" key="10">
    <source>
        <dbReference type="ARBA" id="ARBA00022989"/>
    </source>
</evidence>
<reference evidence="16" key="2">
    <citation type="journal article" date="2016" name="Zool. Sci.">
        <title>Complete Mitochondrial Reveals a New Phylogenetic Perspective on the Brackish Water Goby Mugilogobius Group (Teleostei: Gobiidae: Gobionellinae).</title>
        <authorList>
            <person name="Huang S.P."/>
            <person name="Chen I.S."/>
            <person name="Jang-Liaw N.H."/>
            <person name="Shao K.T."/>
            <person name="Yung M.M."/>
        </authorList>
    </citation>
    <scope>NUCLEOTIDE SEQUENCE</scope>
</reference>
<feature type="transmembrane region" description="Helical" evidence="15">
    <location>
        <begin position="53"/>
        <end position="75"/>
    </location>
</feature>
<evidence type="ECO:0000256" key="13">
    <source>
        <dbReference type="ARBA" id="ARBA00023136"/>
    </source>
</evidence>
<feature type="transmembrane region" description="Helical" evidence="15">
    <location>
        <begin position="87"/>
        <end position="109"/>
    </location>
</feature>